<keyword evidence="1" id="KW-0695">RNA-directed DNA polymerase</keyword>
<keyword evidence="2" id="KW-1185">Reference proteome</keyword>
<evidence type="ECO:0000313" key="2">
    <source>
        <dbReference type="Proteomes" id="UP000478052"/>
    </source>
</evidence>
<dbReference type="AlphaFoldDB" id="A0A6G0VGV6"/>
<proteinExistence type="predicted"/>
<dbReference type="EMBL" id="VUJU01017731">
    <property type="protein sequence ID" value="KAF0682182.1"/>
    <property type="molecule type" value="Genomic_DNA"/>
</dbReference>
<dbReference type="Proteomes" id="UP000478052">
    <property type="component" value="Unassembled WGS sequence"/>
</dbReference>
<dbReference type="OrthoDB" id="6603874at2759"/>
<dbReference type="GO" id="GO:0003964">
    <property type="term" value="F:RNA-directed DNA polymerase activity"/>
    <property type="evidence" value="ECO:0007669"/>
    <property type="project" value="UniProtKB-KW"/>
</dbReference>
<organism evidence="1 2">
    <name type="scientific">Aphis craccivora</name>
    <name type="common">Cowpea aphid</name>
    <dbReference type="NCBI Taxonomy" id="307492"/>
    <lineage>
        <taxon>Eukaryota</taxon>
        <taxon>Metazoa</taxon>
        <taxon>Ecdysozoa</taxon>
        <taxon>Arthropoda</taxon>
        <taxon>Hexapoda</taxon>
        <taxon>Insecta</taxon>
        <taxon>Pterygota</taxon>
        <taxon>Neoptera</taxon>
        <taxon>Paraneoptera</taxon>
        <taxon>Hemiptera</taxon>
        <taxon>Sternorrhyncha</taxon>
        <taxon>Aphidomorpha</taxon>
        <taxon>Aphidoidea</taxon>
        <taxon>Aphididae</taxon>
        <taxon>Aphidini</taxon>
        <taxon>Aphis</taxon>
        <taxon>Aphis</taxon>
    </lineage>
</organism>
<protein>
    <submittedName>
        <fullName evidence="1">Putative RNA-directed DNA polymerase</fullName>
    </submittedName>
</protein>
<name>A0A6G0VGV6_APHCR</name>
<sequence>ILNDFDSFQCKSMYFTKSYSPIVNVYSINGLIINMVTSKKDLGVIFCSDLNFHTHIEAFKTLSFVIRTPKNFKLTTSLKTLYWSLEYASVLWDPYTTADSSHLEQVQKRFLSSAANILGIQHNKHDCLPVSNKLGLISLVEFHSIIQTMVRIT</sequence>
<evidence type="ECO:0000313" key="1">
    <source>
        <dbReference type="EMBL" id="KAF0682182.1"/>
    </source>
</evidence>
<gene>
    <name evidence="1" type="ORF">FWK35_00036756</name>
</gene>
<feature type="non-terminal residue" evidence="1">
    <location>
        <position position="1"/>
    </location>
</feature>
<comment type="caution">
    <text evidence="1">The sequence shown here is derived from an EMBL/GenBank/DDBJ whole genome shotgun (WGS) entry which is preliminary data.</text>
</comment>
<keyword evidence="1" id="KW-0808">Transferase</keyword>
<reference evidence="1 2" key="1">
    <citation type="submission" date="2019-08" db="EMBL/GenBank/DDBJ databases">
        <title>Whole genome of Aphis craccivora.</title>
        <authorList>
            <person name="Voronova N.V."/>
            <person name="Shulinski R.S."/>
            <person name="Bandarenka Y.V."/>
            <person name="Zhorov D.G."/>
            <person name="Warner D."/>
        </authorList>
    </citation>
    <scope>NUCLEOTIDE SEQUENCE [LARGE SCALE GENOMIC DNA]</scope>
    <source>
        <strain evidence="1">180601</strain>
        <tissue evidence="1">Whole Body</tissue>
    </source>
</reference>
<keyword evidence="1" id="KW-0548">Nucleotidyltransferase</keyword>
<accession>A0A6G0VGV6</accession>